<name>A0A6N8GKU9_9MICC</name>
<keyword evidence="1" id="KW-1133">Transmembrane helix</keyword>
<protein>
    <submittedName>
        <fullName evidence="2">Uncharacterized protein</fullName>
    </submittedName>
</protein>
<dbReference type="EMBL" id="WOGU01000009">
    <property type="protein sequence ID" value="MUN63731.1"/>
    <property type="molecule type" value="Genomic_DNA"/>
</dbReference>
<comment type="caution">
    <text evidence="2">The sequence shown here is derived from an EMBL/GenBank/DDBJ whole genome shotgun (WGS) entry which is preliminary data.</text>
</comment>
<sequence length="167" mass="17698">MCVAVWWPAFTLGAWGRLFFEQELAVWAASSAALLIVLFRHHGEQHRKRRAAALMLPSVWLVLALTVEDHGGFLDALTGALGDTVAVLGLPATMWVLARIMWPDFGAGLLSPARRALVVALVLSIAVASYLLGVHHAAFLTCEDFTVSGNSEPPGCAPAAPGSASGR</sequence>
<evidence type="ECO:0000256" key="1">
    <source>
        <dbReference type="SAM" id="Phobius"/>
    </source>
</evidence>
<accession>A0A6N8GKU9</accession>
<proteinExistence type="predicted"/>
<keyword evidence="1" id="KW-0472">Membrane</keyword>
<evidence type="ECO:0000313" key="2">
    <source>
        <dbReference type="EMBL" id="MUN63731.1"/>
    </source>
</evidence>
<feature type="transmembrane region" description="Helical" evidence="1">
    <location>
        <begin position="73"/>
        <end position="97"/>
    </location>
</feature>
<gene>
    <name evidence="2" type="ORF">GMA12_11345</name>
</gene>
<reference evidence="2 3" key="1">
    <citation type="submission" date="2019-12" db="EMBL/GenBank/DDBJ databases">
        <authorList>
            <person name="Shi Y."/>
        </authorList>
    </citation>
    <scope>NUCLEOTIDE SEQUENCE [LARGE SCALE GENOMIC DNA]</scope>
    <source>
        <strain evidence="2 3">JCM 17929</strain>
    </source>
</reference>
<organism evidence="2 3">
    <name type="scientific">Kocuria sediminis</name>
    <dbReference type="NCBI Taxonomy" id="1038857"/>
    <lineage>
        <taxon>Bacteria</taxon>
        <taxon>Bacillati</taxon>
        <taxon>Actinomycetota</taxon>
        <taxon>Actinomycetes</taxon>
        <taxon>Micrococcales</taxon>
        <taxon>Micrococcaceae</taxon>
        <taxon>Kocuria</taxon>
    </lineage>
</organism>
<feature type="transmembrane region" description="Helical" evidence="1">
    <location>
        <begin position="51"/>
        <end position="67"/>
    </location>
</feature>
<feature type="transmembrane region" description="Helical" evidence="1">
    <location>
        <begin position="24"/>
        <end position="39"/>
    </location>
</feature>
<keyword evidence="3" id="KW-1185">Reference proteome</keyword>
<dbReference type="Proteomes" id="UP000436989">
    <property type="component" value="Unassembled WGS sequence"/>
</dbReference>
<keyword evidence="1" id="KW-0812">Transmembrane</keyword>
<evidence type="ECO:0000313" key="3">
    <source>
        <dbReference type="Proteomes" id="UP000436989"/>
    </source>
</evidence>
<feature type="transmembrane region" description="Helical" evidence="1">
    <location>
        <begin position="117"/>
        <end position="138"/>
    </location>
</feature>
<dbReference type="AlphaFoldDB" id="A0A6N8GKU9"/>